<evidence type="ECO:0000256" key="1">
    <source>
        <dbReference type="ARBA" id="ARBA00000032"/>
    </source>
</evidence>
<accession>A0AA36C9J1</accession>
<dbReference type="EMBL" id="CATQJA010000898">
    <property type="protein sequence ID" value="CAJ0564654.1"/>
    <property type="molecule type" value="Genomic_DNA"/>
</dbReference>
<dbReference type="InterPro" id="IPR000560">
    <property type="entry name" value="His_Pase_clade-2"/>
</dbReference>
<keyword evidence="3" id="KW-0732">Signal</keyword>
<dbReference type="CDD" id="cd07061">
    <property type="entry name" value="HP_HAP_like"/>
    <property type="match status" value="1"/>
</dbReference>
<dbReference type="GO" id="GO:0003993">
    <property type="term" value="F:acid phosphatase activity"/>
    <property type="evidence" value="ECO:0007669"/>
    <property type="project" value="UniProtKB-EC"/>
</dbReference>
<evidence type="ECO:0000313" key="5">
    <source>
        <dbReference type="Proteomes" id="UP001177023"/>
    </source>
</evidence>
<protein>
    <recommendedName>
        <fullName evidence="6">Acid phosphatase</fullName>
    </recommendedName>
</protein>
<sequence>MAARLLLLFFLAVAAQEAPETLPIDGDKSLQLVQVIWRHGDRSPTTTCATDPIQDDQWIFGGGGWGQLSPIGMQQHVELGVKLRKRYIDTGFLSPHYRADEVYFRSTDLNRTLLSAISNTIGMYGQGGAAKGIWGNIPDFGPDSNYTWPAFYIPIPIHTTVNPTDFCGNPDAKCPRHEHLRKMAEETPDFVALLNDENNKKIFALLTEKCGKPYNYENLWEVVDAFFIERAYNRTNPAWMTDDLYVDLFDLNNQVQDFVNGIGIPPVNGLDLSAEIRRIRSGAMFNLFNDHISQKRDCVAKTGVNCSQWMKGLKYFVYSAHDTTLYAYLTALNSEKLVIKDGGYPHYSAAVITEYWRDRAGNDYVKFVYHNGYQDGFTVFTDQVPICNGSHIYCPLENYRKLAAELSFAKWGGLPEVMCKDLGVTAPSPTPIQTQREDPPPANVAEQVRLGLMLTVVSLLASMLRLL</sequence>
<dbReference type="PANTHER" id="PTHR11567">
    <property type="entry name" value="ACID PHOSPHATASE-RELATED"/>
    <property type="match status" value="1"/>
</dbReference>
<gene>
    <name evidence="4" type="ORF">MSPICULIGERA_LOCUS3327</name>
</gene>
<reference evidence="4" key="1">
    <citation type="submission" date="2023-06" db="EMBL/GenBank/DDBJ databases">
        <authorList>
            <person name="Delattre M."/>
        </authorList>
    </citation>
    <scope>NUCLEOTIDE SEQUENCE</scope>
    <source>
        <strain evidence="4">AF72</strain>
    </source>
</reference>
<dbReference type="Proteomes" id="UP001177023">
    <property type="component" value="Unassembled WGS sequence"/>
</dbReference>
<feature type="signal peptide" evidence="3">
    <location>
        <begin position="1"/>
        <end position="15"/>
    </location>
</feature>
<evidence type="ECO:0000256" key="3">
    <source>
        <dbReference type="SAM" id="SignalP"/>
    </source>
</evidence>
<dbReference type="PROSITE" id="PS00616">
    <property type="entry name" value="HIS_ACID_PHOSPHAT_1"/>
    <property type="match status" value="1"/>
</dbReference>
<dbReference type="SUPFAM" id="SSF53254">
    <property type="entry name" value="Phosphoglycerate mutase-like"/>
    <property type="match status" value="1"/>
</dbReference>
<dbReference type="PANTHER" id="PTHR11567:SF206">
    <property type="entry name" value="HISTIDINE ACID PHOSPHATASE-RELATED"/>
    <property type="match status" value="1"/>
</dbReference>
<dbReference type="InterPro" id="IPR029033">
    <property type="entry name" value="His_PPase_superfam"/>
</dbReference>
<proteinExistence type="inferred from homology"/>
<name>A0AA36C9J1_9BILA</name>
<evidence type="ECO:0008006" key="6">
    <source>
        <dbReference type="Google" id="ProtNLM"/>
    </source>
</evidence>
<keyword evidence="5" id="KW-1185">Reference proteome</keyword>
<comment type="catalytic activity">
    <reaction evidence="1">
        <text>a phosphate monoester + H2O = an alcohol + phosphate</text>
        <dbReference type="Rhea" id="RHEA:15017"/>
        <dbReference type="ChEBI" id="CHEBI:15377"/>
        <dbReference type="ChEBI" id="CHEBI:30879"/>
        <dbReference type="ChEBI" id="CHEBI:43474"/>
        <dbReference type="ChEBI" id="CHEBI:67140"/>
        <dbReference type="EC" id="3.1.3.2"/>
    </reaction>
</comment>
<feature type="non-terminal residue" evidence="4">
    <location>
        <position position="467"/>
    </location>
</feature>
<dbReference type="AlphaFoldDB" id="A0AA36C9J1"/>
<organism evidence="4 5">
    <name type="scientific">Mesorhabditis spiculigera</name>
    <dbReference type="NCBI Taxonomy" id="96644"/>
    <lineage>
        <taxon>Eukaryota</taxon>
        <taxon>Metazoa</taxon>
        <taxon>Ecdysozoa</taxon>
        <taxon>Nematoda</taxon>
        <taxon>Chromadorea</taxon>
        <taxon>Rhabditida</taxon>
        <taxon>Rhabditina</taxon>
        <taxon>Rhabditomorpha</taxon>
        <taxon>Rhabditoidea</taxon>
        <taxon>Rhabditidae</taxon>
        <taxon>Mesorhabditinae</taxon>
        <taxon>Mesorhabditis</taxon>
    </lineage>
</organism>
<dbReference type="Gene3D" id="3.40.50.1240">
    <property type="entry name" value="Phosphoglycerate mutase-like"/>
    <property type="match status" value="1"/>
</dbReference>
<comment type="similarity">
    <text evidence="2">Belongs to the histidine acid phosphatase family.</text>
</comment>
<dbReference type="InterPro" id="IPR033379">
    <property type="entry name" value="Acid_Pase_AS"/>
</dbReference>
<evidence type="ECO:0000256" key="2">
    <source>
        <dbReference type="ARBA" id="ARBA00005375"/>
    </source>
</evidence>
<comment type="caution">
    <text evidence="4">The sequence shown here is derived from an EMBL/GenBank/DDBJ whole genome shotgun (WGS) entry which is preliminary data.</text>
</comment>
<dbReference type="Pfam" id="PF00328">
    <property type="entry name" value="His_Phos_2"/>
    <property type="match status" value="1"/>
</dbReference>
<dbReference type="InterPro" id="IPR050645">
    <property type="entry name" value="Histidine_acid_phosphatase"/>
</dbReference>
<evidence type="ECO:0000313" key="4">
    <source>
        <dbReference type="EMBL" id="CAJ0564654.1"/>
    </source>
</evidence>
<feature type="chain" id="PRO_5041255837" description="Acid phosphatase" evidence="3">
    <location>
        <begin position="16"/>
        <end position="467"/>
    </location>
</feature>